<feature type="compositionally biased region" description="Basic residues" evidence="1">
    <location>
        <begin position="286"/>
        <end position="300"/>
    </location>
</feature>
<comment type="caution">
    <text evidence="2">The sequence shown here is derived from an EMBL/GenBank/DDBJ whole genome shotgun (WGS) entry which is preliminary data.</text>
</comment>
<gene>
    <name evidence="2" type="ORF">SCF082_LOCUS21060</name>
</gene>
<accession>A0ABP0L7X3</accession>
<feature type="compositionally biased region" description="Low complexity" evidence="1">
    <location>
        <begin position="308"/>
        <end position="322"/>
    </location>
</feature>
<evidence type="ECO:0000313" key="3">
    <source>
        <dbReference type="Proteomes" id="UP001642464"/>
    </source>
</evidence>
<proteinExistence type="predicted"/>
<sequence>MASPSELQRDERKRQYSALRRAIIKSCSPSLLAKFSLCPDGERFTMLKQFMLADGKVDTIEVEERYVRWTEQLRSDRYVTVTKLQLYKVYGRSKEAKAFVEELCKGQPGIPHPQVPSQKMYKVLKEVAENTTTGCRSDTTMSVGGRIKDPALKSMLAKQLNVGLGALESQQLMDLKTGKIVSKKEKKPKSPEQMALTEAKVLSGKWKKIINDLPTCIEDMDKYGVRNSSELVDALRRHELEVVGPSEAAIQKANTPLSDVDAAALQEWVDSQKPLLNRIEGDVRDSKRRIAAVKAPKRKAKVEEPQPSDGSQSDGGMSDEGN</sequence>
<protein>
    <submittedName>
        <fullName evidence="2">UBA domain-containing protein</fullName>
    </submittedName>
</protein>
<evidence type="ECO:0000313" key="2">
    <source>
        <dbReference type="EMBL" id="CAK9034911.1"/>
    </source>
</evidence>
<feature type="region of interest" description="Disordered" evidence="1">
    <location>
        <begin position="286"/>
        <end position="322"/>
    </location>
</feature>
<evidence type="ECO:0000256" key="1">
    <source>
        <dbReference type="SAM" id="MobiDB-lite"/>
    </source>
</evidence>
<reference evidence="2 3" key="1">
    <citation type="submission" date="2024-02" db="EMBL/GenBank/DDBJ databases">
        <authorList>
            <person name="Chen Y."/>
            <person name="Shah S."/>
            <person name="Dougan E. K."/>
            <person name="Thang M."/>
            <person name="Chan C."/>
        </authorList>
    </citation>
    <scope>NUCLEOTIDE SEQUENCE [LARGE SCALE GENOMIC DNA]</scope>
</reference>
<dbReference type="EMBL" id="CAXAMM010014891">
    <property type="protein sequence ID" value="CAK9034911.1"/>
    <property type="molecule type" value="Genomic_DNA"/>
</dbReference>
<name>A0ABP0L7X3_9DINO</name>
<dbReference type="Proteomes" id="UP001642464">
    <property type="component" value="Unassembled WGS sequence"/>
</dbReference>
<organism evidence="2 3">
    <name type="scientific">Durusdinium trenchii</name>
    <dbReference type="NCBI Taxonomy" id="1381693"/>
    <lineage>
        <taxon>Eukaryota</taxon>
        <taxon>Sar</taxon>
        <taxon>Alveolata</taxon>
        <taxon>Dinophyceae</taxon>
        <taxon>Suessiales</taxon>
        <taxon>Symbiodiniaceae</taxon>
        <taxon>Durusdinium</taxon>
    </lineage>
</organism>
<keyword evidence="3" id="KW-1185">Reference proteome</keyword>